<dbReference type="OrthoDB" id="9793302at2"/>
<proteinExistence type="predicted"/>
<feature type="region of interest" description="Disordered" evidence="1">
    <location>
        <begin position="205"/>
        <end position="224"/>
    </location>
</feature>
<sequence length="224" mass="24992">MSKDALETHHLPARTPQRKCEPMWSLIPPVPRDGVVHAAPHLDGIHPGRDAVAPIAVDETSHVAGRHVARSETSAAWKRLLPRPAPPDTVVCDGGGGPLKALHETWPETPVQRRLFHICMNITRPAGRHPRYEPSKQLRNPAIAPSKAHDRETVDEWGRNRPRWEAACNTSIDEHRRNADGREHDAHERLAKARRMPRRLVVKDQMLTFPGSGTSPRPTTASKA</sequence>
<accession>A0A2A2EGV5</accession>
<dbReference type="RefSeq" id="WP_051198364.1">
    <property type="nucleotide sequence ID" value="NZ_MVOH01000006.1"/>
</dbReference>
<feature type="compositionally biased region" description="Polar residues" evidence="1">
    <location>
        <begin position="211"/>
        <end position="224"/>
    </location>
</feature>
<evidence type="ECO:0000313" key="2">
    <source>
        <dbReference type="EMBL" id="PAU68474.1"/>
    </source>
</evidence>
<dbReference type="Proteomes" id="UP000218399">
    <property type="component" value="Unassembled WGS sequence"/>
</dbReference>
<feature type="region of interest" description="Disordered" evidence="1">
    <location>
        <begin position="127"/>
        <end position="154"/>
    </location>
</feature>
<name>A0A2A2EGV5_9BIFI</name>
<dbReference type="AlphaFoldDB" id="A0A2A2EGV5"/>
<evidence type="ECO:0000313" key="3">
    <source>
        <dbReference type="Proteomes" id="UP000218399"/>
    </source>
</evidence>
<gene>
    <name evidence="2" type="ORF">B1526_0659</name>
</gene>
<organism evidence="2 3">
    <name type="scientific">Bifidobacterium criceti</name>
    <dbReference type="NCBI Taxonomy" id="1960969"/>
    <lineage>
        <taxon>Bacteria</taxon>
        <taxon>Bacillati</taxon>
        <taxon>Actinomycetota</taxon>
        <taxon>Actinomycetes</taxon>
        <taxon>Bifidobacteriales</taxon>
        <taxon>Bifidobacteriaceae</taxon>
        <taxon>Bifidobacterium</taxon>
    </lineage>
</organism>
<evidence type="ECO:0000256" key="1">
    <source>
        <dbReference type="SAM" id="MobiDB-lite"/>
    </source>
</evidence>
<keyword evidence="3" id="KW-1185">Reference proteome</keyword>
<comment type="caution">
    <text evidence="2">The sequence shown here is derived from an EMBL/GenBank/DDBJ whole genome shotgun (WGS) entry which is preliminary data.</text>
</comment>
<protein>
    <submittedName>
        <fullName evidence="2">Transposase</fullName>
    </submittedName>
</protein>
<reference evidence="2 3" key="1">
    <citation type="journal article" date="2017" name="ISME J.">
        <title>Unveiling bifidobacterial biogeography across the mammalian branch of the tree of life.</title>
        <authorList>
            <person name="Milani C."/>
            <person name="Mangifesta M."/>
            <person name="Mancabelli L."/>
            <person name="Lugli G.A."/>
            <person name="James K."/>
            <person name="Duranti S."/>
            <person name="Turroni F."/>
            <person name="Ferrario C."/>
            <person name="Ossiprandi M.C."/>
            <person name="van Sinderen D."/>
            <person name="Ventura M."/>
        </authorList>
    </citation>
    <scope>NUCLEOTIDE SEQUENCE [LARGE SCALE GENOMIC DNA]</scope>
    <source>
        <strain evidence="3">Ham19E</strain>
    </source>
</reference>
<dbReference type="EMBL" id="MVOH01000006">
    <property type="protein sequence ID" value="PAU68474.1"/>
    <property type="molecule type" value="Genomic_DNA"/>
</dbReference>